<dbReference type="OMA" id="TRWYHEF"/>
<organism evidence="4 5">
    <name type="scientific">Hermetia illucens</name>
    <name type="common">Black soldier fly</name>
    <dbReference type="NCBI Taxonomy" id="343691"/>
    <lineage>
        <taxon>Eukaryota</taxon>
        <taxon>Metazoa</taxon>
        <taxon>Ecdysozoa</taxon>
        <taxon>Arthropoda</taxon>
        <taxon>Hexapoda</taxon>
        <taxon>Insecta</taxon>
        <taxon>Pterygota</taxon>
        <taxon>Neoptera</taxon>
        <taxon>Endopterygota</taxon>
        <taxon>Diptera</taxon>
        <taxon>Brachycera</taxon>
        <taxon>Stratiomyomorpha</taxon>
        <taxon>Stratiomyidae</taxon>
        <taxon>Hermetiinae</taxon>
        <taxon>Hermetia</taxon>
    </lineage>
</organism>
<comment type="similarity">
    <text evidence="1">Belongs to the TIP41 family.</text>
</comment>
<reference evidence="4 5" key="1">
    <citation type="submission" date="2020-11" db="EMBL/GenBank/DDBJ databases">
        <authorList>
            <person name="Wallbank WR R."/>
            <person name="Pardo Diaz C."/>
            <person name="Kozak K."/>
            <person name="Martin S."/>
            <person name="Jiggins C."/>
            <person name="Moest M."/>
            <person name="Warren A I."/>
            <person name="Generalovic N T."/>
            <person name="Byers J.R.P. K."/>
            <person name="Montejo-Kovacevich G."/>
            <person name="Yen C E."/>
        </authorList>
    </citation>
    <scope>NUCLEOTIDE SEQUENCE [LARGE SCALE GENOMIC DNA]</scope>
</reference>
<dbReference type="OrthoDB" id="10253878at2759"/>
<accession>A0A7R8UYV9</accession>
<protein>
    <recommendedName>
        <fullName evidence="2">TIP41-like protein</fullName>
    </recommendedName>
</protein>
<gene>
    <name evidence="4" type="ORF">HERILL_LOCUS12203</name>
</gene>
<sequence length="286" mass="33441">MAAVNKALDRASAQAPQTNERFIPTLPKEHESFKFHGWKISYTQSHILKSVCVDQCTEESGSPCELCVYERTLGLPHLPDMVFHKNVLRLEHESGAVLEFNPMDALKLVENGKMGPKVACAGEWRESRSPQHTEEKCKPFDWTFKTDYAGTINEKFQVEDVDMQLDFKKLARREEILFYTDITLFEDELHDNGIAKYSVKIRVMPSGYYILARYFLRLDKVMCMLNDARYHYEVENDYVLRECIARSEECDKMKFDVRIRLHDNNLQNPETLLPQVSRKTEKLKFQ</sequence>
<proteinExistence type="inferred from homology"/>
<dbReference type="PANTHER" id="PTHR21021:SF16">
    <property type="entry name" value="TIP41-LIKE PROTEIN"/>
    <property type="match status" value="1"/>
</dbReference>
<name>A0A7R8UYV9_HERIL</name>
<keyword evidence="5" id="KW-1185">Reference proteome</keyword>
<dbReference type="InParanoid" id="A0A7R8UYV9"/>
<dbReference type="GO" id="GO:0005829">
    <property type="term" value="C:cytosol"/>
    <property type="evidence" value="ECO:0007669"/>
    <property type="project" value="TreeGrafter"/>
</dbReference>
<dbReference type="InterPro" id="IPR051330">
    <property type="entry name" value="Phosphatase_reg/MetRdx"/>
</dbReference>
<dbReference type="InterPro" id="IPR007303">
    <property type="entry name" value="TIP41-like"/>
</dbReference>
<evidence type="ECO:0000256" key="3">
    <source>
        <dbReference type="SAM" id="MobiDB-lite"/>
    </source>
</evidence>
<dbReference type="GO" id="GO:0031929">
    <property type="term" value="P:TOR signaling"/>
    <property type="evidence" value="ECO:0007669"/>
    <property type="project" value="TreeGrafter"/>
</dbReference>
<evidence type="ECO:0000313" key="4">
    <source>
        <dbReference type="EMBL" id="CAD7089670.1"/>
    </source>
</evidence>
<dbReference type="Proteomes" id="UP000594454">
    <property type="component" value="Chromosome 5"/>
</dbReference>
<feature type="region of interest" description="Disordered" evidence="3">
    <location>
        <begin position="1"/>
        <end position="20"/>
    </location>
</feature>
<dbReference type="FunCoup" id="A0A7R8UYV9">
    <property type="interactions" value="1794"/>
</dbReference>
<dbReference type="AlphaFoldDB" id="A0A7R8UYV9"/>
<evidence type="ECO:0000313" key="5">
    <source>
        <dbReference type="Proteomes" id="UP000594454"/>
    </source>
</evidence>
<dbReference type="PANTHER" id="PTHR21021">
    <property type="entry name" value="GAF/PUTATIVE CYTOSKELETAL PROTEIN"/>
    <property type="match status" value="1"/>
</dbReference>
<dbReference type="Pfam" id="PF04176">
    <property type="entry name" value="TIP41"/>
    <property type="match status" value="1"/>
</dbReference>
<dbReference type="EMBL" id="LR899013">
    <property type="protein sequence ID" value="CAD7089670.1"/>
    <property type="molecule type" value="Genomic_DNA"/>
</dbReference>
<evidence type="ECO:0000256" key="2">
    <source>
        <dbReference type="ARBA" id="ARBA00018951"/>
    </source>
</evidence>
<evidence type="ECO:0000256" key="1">
    <source>
        <dbReference type="ARBA" id="ARBA00006658"/>
    </source>
</evidence>